<evidence type="ECO:0000313" key="3">
    <source>
        <dbReference type="EMBL" id="OYD15840.1"/>
    </source>
</evidence>
<dbReference type="Gene3D" id="1.10.1040.20">
    <property type="entry name" value="ProC-like, C-terminal domain"/>
    <property type="match status" value="1"/>
</dbReference>
<gene>
    <name evidence="3" type="ORF">CH333_04790</name>
</gene>
<sequence>MKESVAIVGTGKVGTSLGVALHNAGYKIVGLSSRSRSDSPLFSVCKNFSTRPREITALADIVILTVPDDAIESVCREIAGLGGFRDGSLIIHTSGALSSDILSSAKGCRYLSIHPVKNFTSLCPVSLEGVYFSVEGSDADTGVRIVKDIGGIPLLINREGKLLYHAVLSFSSSHLTGLIGYEMSILKRVGLDEKLAILLAEDTLKCIDERGIKDSFSGPVKRIDKGTIKKEIEALKGVSKMAVETYRLLTRLSVYLERELDIINGKDADSLLEILKRE</sequence>
<dbReference type="InterPro" id="IPR019665">
    <property type="entry name" value="OxRdtase/DH_put_Rossmann_dom"/>
</dbReference>
<name>A0A235BTN8_UNCW3</name>
<dbReference type="SUPFAM" id="SSF48179">
    <property type="entry name" value="6-phosphogluconate dehydrogenase C-terminal domain-like"/>
    <property type="match status" value="1"/>
</dbReference>
<dbReference type="InterPro" id="IPR037108">
    <property type="entry name" value="TM1727-like_C_sf"/>
</dbReference>
<dbReference type="InterPro" id="IPR036291">
    <property type="entry name" value="NAD(P)-bd_dom_sf"/>
</dbReference>
<dbReference type="PANTHER" id="PTHR40459">
    <property type="entry name" value="CONSERVED HYPOTHETICAL ALANINE AND LEUCINE RICH PROTEIN"/>
    <property type="match status" value="1"/>
</dbReference>
<accession>A0A235BTN8</accession>
<comment type="caution">
    <text evidence="3">The sequence shown here is derived from an EMBL/GenBank/DDBJ whole genome shotgun (WGS) entry which is preliminary data.</text>
</comment>
<dbReference type="InterPro" id="IPR018931">
    <property type="entry name" value="DUF2520"/>
</dbReference>
<feature type="domain" description="Putative oxidoreductase/dehydrogenase Rossmann-like" evidence="1">
    <location>
        <begin position="4"/>
        <end position="115"/>
    </location>
</feature>
<feature type="domain" description="DUF2520" evidence="2">
    <location>
        <begin position="131"/>
        <end position="251"/>
    </location>
</feature>
<dbReference type="Proteomes" id="UP000215215">
    <property type="component" value="Unassembled WGS sequence"/>
</dbReference>
<dbReference type="Gene3D" id="3.40.50.720">
    <property type="entry name" value="NAD(P)-binding Rossmann-like Domain"/>
    <property type="match status" value="1"/>
</dbReference>
<dbReference type="Pfam" id="PF10728">
    <property type="entry name" value="DUF2520"/>
    <property type="match status" value="1"/>
</dbReference>
<protein>
    <recommendedName>
        <fullName evidence="5">DUF2520 domain-containing protein</fullName>
    </recommendedName>
</protein>
<dbReference type="InterPro" id="IPR008927">
    <property type="entry name" value="6-PGluconate_DH-like_C_sf"/>
</dbReference>
<evidence type="ECO:0000259" key="1">
    <source>
        <dbReference type="Pfam" id="PF10727"/>
    </source>
</evidence>
<evidence type="ECO:0000313" key="4">
    <source>
        <dbReference type="Proteomes" id="UP000215215"/>
    </source>
</evidence>
<dbReference type="Pfam" id="PF10727">
    <property type="entry name" value="Rossmann-like"/>
    <property type="match status" value="1"/>
</dbReference>
<organism evidence="3 4">
    <name type="scientific">candidate division WOR-3 bacterium JGI_Cruoil_03_44_89</name>
    <dbReference type="NCBI Taxonomy" id="1973748"/>
    <lineage>
        <taxon>Bacteria</taxon>
        <taxon>Bacteria division WOR-3</taxon>
    </lineage>
</organism>
<dbReference type="PANTHER" id="PTHR40459:SF1">
    <property type="entry name" value="CONSERVED HYPOTHETICAL ALANINE AND LEUCINE RICH PROTEIN"/>
    <property type="match status" value="1"/>
</dbReference>
<dbReference type="SUPFAM" id="SSF51735">
    <property type="entry name" value="NAD(P)-binding Rossmann-fold domains"/>
    <property type="match status" value="1"/>
</dbReference>
<dbReference type="EMBL" id="NOZQ01000099">
    <property type="protein sequence ID" value="OYD15840.1"/>
    <property type="molecule type" value="Genomic_DNA"/>
</dbReference>
<proteinExistence type="predicted"/>
<evidence type="ECO:0008006" key="5">
    <source>
        <dbReference type="Google" id="ProtNLM"/>
    </source>
</evidence>
<reference evidence="3 4" key="1">
    <citation type="submission" date="2017-07" db="EMBL/GenBank/DDBJ databases">
        <title>Recovery of genomes from metagenomes via a dereplication, aggregation, and scoring strategy.</title>
        <authorList>
            <person name="Sieber C.M."/>
            <person name="Probst A.J."/>
            <person name="Sharrar A."/>
            <person name="Thomas B.C."/>
            <person name="Hess M."/>
            <person name="Tringe S.G."/>
            <person name="Banfield J.F."/>
        </authorList>
    </citation>
    <scope>NUCLEOTIDE SEQUENCE [LARGE SCALE GENOMIC DNA]</scope>
    <source>
        <strain evidence="3">JGI_Cruoil_03_44_89</strain>
    </source>
</reference>
<dbReference type="AlphaFoldDB" id="A0A235BTN8"/>
<evidence type="ECO:0000259" key="2">
    <source>
        <dbReference type="Pfam" id="PF10728"/>
    </source>
</evidence>